<evidence type="ECO:0000259" key="2">
    <source>
        <dbReference type="Pfam" id="PF02517"/>
    </source>
</evidence>
<feature type="domain" description="CAAX prenyl protease 2/Lysostaphin resistance protein A-like" evidence="2">
    <location>
        <begin position="186"/>
        <end position="271"/>
    </location>
</feature>
<dbReference type="GO" id="GO:0004175">
    <property type="term" value="F:endopeptidase activity"/>
    <property type="evidence" value="ECO:0007669"/>
    <property type="project" value="UniProtKB-ARBA"/>
</dbReference>
<keyword evidence="4" id="KW-1185">Reference proteome</keyword>
<name>A0A851GDJ1_9BACT</name>
<evidence type="ECO:0000256" key="1">
    <source>
        <dbReference type="SAM" id="Phobius"/>
    </source>
</evidence>
<dbReference type="PANTHER" id="PTHR36435:SF1">
    <property type="entry name" value="CAAX AMINO TERMINAL PROTEASE FAMILY PROTEIN"/>
    <property type="match status" value="1"/>
</dbReference>
<dbReference type="PANTHER" id="PTHR36435">
    <property type="entry name" value="SLR1288 PROTEIN"/>
    <property type="match status" value="1"/>
</dbReference>
<keyword evidence="3" id="KW-0645">Protease</keyword>
<dbReference type="InterPro" id="IPR052710">
    <property type="entry name" value="CAAX_protease"/>
</dbReference>
<accession>A0A851GDJ1</accession>
<reference evidence="3 4" key="1">
    <citation type="submission" date="2020-07" db="EMBL/GenBank/DDBJ databases">
        <title>Roseicoccus Jingziensis gen. nov., sp. nov., isolated from coastal seawater.</title>
        <authorList>
            <person name="Feng X."/>
        </authorList>
    </citation>
    <scope>NUCLEOTIDE SEQUENCE [LARGE SCALE GENOMIC DNA]</scope>
    <source>
        <strain evidence="3 4">N1E253</strain>
    </source>
</reference>
<proteinExistence type="predicted"/>
<feature type="transmembrane region" description="Helical" evidence="1">
    <location>
        <begin position="88"/>
        <end position="111"/>
    </location>
</feature>
<evidence type="ECO:0000313" key="4">
    <source>
        <dbReference type="Proteomes" id="UP000557872"/>
    </source>
</evidence>
<feature type="transmembrane region" description="Helical" evidence="1">
    <location>
        <begin position="182"/>
        <end position="199"/>
    </location>
</feature>
<dbReference type="AlphaFoldDB" id="A0A851GDJ1"/>
<keyword evidence="3" id="KW-0482">Metalloprotease</keyword>
<dbReference type="GO" id="GO:0080120">
    <property type="term" value="P:CAAX-box protein maturation"/>
    <property type="evidence" value="ECO:0007669"/>
    <property type="project" value="UniProtKB-ARBA"/>
</dbReference>
<dbReference type="Proteomes" id="UP000557872">
    <property type="component" value="Unassembled WGS sequence"/>
</dbReference>
<dbReference type="GO" id="GO:0006508">
    <property type="term" value="P:proteolysis"/>
    <property type="evidence" value="ECO:0007669"/>
    <property type="project" value="UniProtKB-KW"/>
</dbReference>
<evidence type="ECO:0000313" key="3">
    <source>
        <dbReference type="EMBL" id="NWK55828.1"/>
    </source>
</evidence>
<keyword evidence="1" id="KW-0812">Transmembrane</keyword>
<organism evidence="3 4">
    <name type="scientific">Oceaniferula marina</name>
    <dbReference type="NCBI Taxonomy" id="2748318"/>
    <lineage>
        <taxon>Bacteria</taxon>
        <taxon>Pseudomonadati</taxon>
        <taxon>Verrucomicrobiota</taxon>
        <taxon>Verrucomicrobiia</taxon>
        <taxon>Verrucomicrobiales</taxon>
        <taxon>Verrucomicrobiaceae</taxon>
        <taxon>Oceaniferula</taxon>
    </lineage>
</organism>
<feature type="transmembrane region" description="Helical" evidence="1">
    <location>
        <begin position="132"/>
        <end position="152"/>
    </location>
</feature>
<sequence length="284" mass="31433">MPLDPTSVLNTTFLLYVGLLIAGILGYRKWHSPPFSTPSNEKGPTRLDHVDLLGIAVLIFYFASTMLAQQLPAAQAADADPAAQAKQITPAILITGMLIQLFPAALAIILLASRHIPLGSYFGLRMAKAYRLLYMAPAAVLISYLFMIGLSATGFESWLEWLFGQPFEPQQTIQLYQESDEIIIRALFIVSVVVIAPVVEEVVFRGYVYTVTKRYTSRIFATLLSAVFFSVVHNFIPGLLPLAFLAILLTIAYEITGSLWAPISIHALFNACTLIIQEIQHHHQ</sequence>
<dbReference type="RefSeq" id="WP_178932366.1">
    <property type="nucleotide sequence ID" value="NZ_JACBAZ010000003.1"/>
</dbReference>
<gene>
    <name evidence="3" type="ORF">HW115_09415</name>
</gene>
<dbReference type="GO" id="GO:0008237">
    <property type="term" value="F:metallopeptidase activity"/>
    <property type="evidence" value="ECO:0007669"/>
    <property type="project" value="UniProtKB-KW"/>
</dbReference>
<comment type="caution">
    <text evidence="3">The sequence shown here is derived from an EMBL/GenBank/DDBJ whole genome shotgun (WGS) entry which is preliminary data.</text>
</comment>
<feature type="transmembrane region" description="Helical" evidence="1">
    <location>
        <begin position="220"/>
        <end position="253"/>
    </location>
</feature>
<keyword evidence="1" id="KW-0472">Membrane</keyword>
<dbReference type="Pfam" id="PF02517">
    <property type="entry name" value="Rce1-like"/>
    <property type="match status" value="1"/>
</dbReference>
<protein>
    <submittedName>
        <fullName evidence="3">CPBP family intramembrane metalloprotease</fullName>
    </submittedName>
</protein>
<keyword evidence="1" id="KW-1133">Transmembrane helix</keyword>
<keyword evidence="3" id="KW-0378">Hydrolase</keyword>
<dbReference type="EMBL" id="JACBAZ010000003">
    <property type="protein sequence ID" value="NWK55828.1"/>
    <property type="molecule type" value="Genomic_DNA"/>
</dbReference>
<feature type="transmembrane region" description="Helical" evidence="1">
    <location>
        <begin position="50"/>
        <end position="68"/>
    </location>
</feature>
<feature type="transmembrane region" description="Helical" evidence="1">
    <location>
        <begin position="12"/>
        <end position="30"/>
    </location>
</feature>
<dbReference type="InterPro" id="IPR003675">
    <property type="entry name" value="Rce1/LyrA-like_dom"/>
</dbReference>